<dbReference type="Proteomes" id="UP000671913">
    <property type="component" value="Chromosome"/>
</dbReference>
<dbReference type="PANTHER" id="PTHR30627:SF24">
    <property type="entry name" value="PENICILLIN-BINDING PROTEIN 4B"/>
    <property type="match status" value="1"/>
</dbReference>
<dbReference type="InterPro" id="IPR012338">
    <property type="entry name" value="Beta-lactam/transpept-like"/>
</dbReference>
<dbReference type="Gene3D" id="3.40.710.10">
    <property type="entry name" value="DD-peptidase/beta-lactamase superfamily"/>
    <property type="match status" value="1"/>
</dbReference>
<dbReference type="InterPro" id="IPR054120">
    <property type="entry name" value="PBPA_dimer"/>
</dbReference>
<keyword evidence="1" id="KW-0812">Transmembrane</keyword>
<dbReference type="InterPro" id="IPR001460">
    <property type="entry name" value="PCN-bd_Tpept"/>
</dbReference>
<feature type="domain" description="Penicillin-binding protein transpeptidase" evidence="2">
    <location>
        <begin position="162"/>
        <end position="469"/>
    </location>
</feature>
<dbReference type="InterPro" id="IPR050515">
    <property type="entry name" value="Beta-lactam/transpept"/>
</dbReference>
<dbReference type="GO" id="GO:0071972">
    <property type="term" value="F:peptidoglycan L,D-transpeptidase activity"/>
    <property type="evidence" value="ECO:0007669"/>
    <property type="project" value="TreeGrafter"/>
</dbReference>
<feature type="transmembrane region" description="Helical" evidence="1">
    <location>
        <begin position="12"/>
        <end position="31"/>
    </location>
</feature>
<keyword evidence="5" id="KW-1185">Reference proteome</keyword>
<keyword evidence="1" id="KW-0472">Membrane</keyword>
<feature type="domain" description="Penicillin binding protein A dimerisation" evidence="3">
    <location>
        <begin position="58"/>
        <end position="141"/>
    </location>
</feature>
<dbReference type="InterPro" id="IPR036138">
    <property type="entry name" value="PBP_dimer_sf"/>
</dbReference>
<organism evidence="4 5">
    <name type="scientific">Aceticella autotrophica</name>
    <dbReference type="NCBI Taxonomy" id="2755338"/>
    <lineage>
        <taxon>Bacteria</taxon>
        <taxon>Bacillati</taxon>
        <taxon>Bacillota</taxon>
        <taxon>Clostridia</taxon>
        <taxon>Thermoanaerobacterales</taxon>
        <taxon>Thermoanaerobacteraceae</taxon>
        <taxon>Aceticella</taxon>
    </lineage>
</organism>
<keyword evidence="4" id="KW-0131">Cell cycle</keyword>
<dbReference type="KEGG" id="aaut:ACETAC_04490"/>
<evidence type="ECO:0000313" key="4">
    <source>
        <dbReference type="EMBL" id="QSZ28116.1"/>
    </source>
</evidence>
<dbReference type="Pfam" id="PF00905">
    <property type="entry name" value="Transpeptidase"/>
    <property type="match status" value="1"/>
</dbReference>
<accession>A0A975AXC1</accession>
<dbReference type="SUPFAM" id="SSF56601">
    <property type="entry name" value="beta-lactamase/transpeptidase-like"/>
    <property type="match status" value="1"/>
</dbReference>
<sequence length="477" mass="51827">MNNLKRNIKILFVVFSVLFFSLIGYLSYFQLYERNKLITSSYSVYNKRLIEQEKKILRGSILDRNGNILAKSEIINNEQVRQYPDGPAFANVIGYSRRIYQQGSAGIENAYDKELLGMINKDPMTFLRETILGKGQRGDNVILTLDKNLQNVAYNALGDRKGAVVALDPKTGEVLAMVSSPSYDPNTLGKNWNTLMNSPDAVMLNRATQGLFPPGSVFKIITTSAALTYKPEILNQIFDSKGYIVVDGNKINDYGNIAYGTIDFKKAFYVSCNSVFIQVGLEVGRSNLENMADKYGINGAIPFDIPTAANQFPSIPVFGGKVQLAESSIGQGKILVTPLTMALMASAVANDGVIMKPYLMKYVQDPLSGDILEKTTPTKYLNPISPDVANKIKQLMVGVVREGTGTAAQIPGITVAGKTGTAENPHGKSHAWFVCFAPAENPKIAVSVIVENGGTGGDVAAPIASEVMKAYLSTNSK</sequence>
<dbReference type="GO" id="GO:0071555">
    <property type="term" value="P:cell wall organization"/>
    <property type="evidence" value="ECO:0007669"/>
    <property type="project" value="TreeGrafter"/>
</dbReference>
<dbReference type="GO" id="GO:0005886">
    <property type="term" value="C:plasma membrane"/>
    <property type="evidence" value="ECO:0007669"/>
    <property type="project" value="TreeGrafter"/>
</dbReference>
<proteinExistence type="predicted"/>
<evidence type="ECO:0000259" key="2">
    <source>
        <dbReference type="Pfam" id="PF00905"/>
    </source>
</evidence>
<dbReference type="GO" id="GO:0051301">
    <property type="term" value="P:cell division"/>
    <property type="evidence" value="ECO:0007669"/>
    <property type="project" value="UniProtKB-KW"/>
</dbReference>
<protein>
    <submittedName>
        <fullName evidence="4">Cell division protein FtsI</fullName>
    </submittedName>
</protein>
<dbReference type="RefSeq" id="WP_284680854.1">
    <property type="nucleotide sequence ID" value="NZ_CP060096.1"/>
</dbReference>
<name>A0A975AXC1_9THEO</name>
<keyword evidence="4" id="KW-0132">Cell division</keyword>
<dbReference type="Gene3D" id="3.90.1310.10">
    <property type="entry name" value="Penicillin-binding protein 2a (Domain 2)"/>
    <property type="match status" value="1"/>
</dbReference>
<evidence type="ECO:0000259" key="3">
    <source>
        <dbReference type="Pfam" id="PF21922"/>
    </source>
</evidence>
<dbReference type="SUPFAM" id="SSF56519">
    <property type="entry name" value="Penicillin binding protein dimerisation domain"/>
    <property type="match status" value="1"/>
</dbReference>
<reference evidence="4" key="1">
    <citation type="submission" date="2020-08" db="EMBL/GenBank/DDBJ databases">
        <title>Genomic insights into the carbon and energy metabolism of the first obligate autotrophic acetogenic bacterium Aceticella autotrophica gen. nov., sp. nov.</title>
        <authorList>
            <person name="Toshchakov S.V."/>
            <person name="Elcheninov A.G."/>
            <person name="Kublanov I.V."/>
            <person name="Frolov E.N."/>
            <person name="Lebedinsky A.V."/>
        </authorList>
    </citation>
    <scope>NUCLEOTIDE SEQUENCE</scope>
    <source>
        <strain evidence="4">3443-3Ac</strain>
    </source>
</reference>
<dbReference type="EMBL" id="CP060096">
    <property type="protein sequence ID" value="QSZ28116.1"/>
    <property type="molecule type" value="Genomic_DNA"/>
</dbReference>
<keyword evidence="1" id="KW-1133">Transmembrane helix</keyword>
<dbReference type="GO" id="GO:0008658">
    <property type="term" value="F:penicillin binding"/>
    <property type="evidence" value="ECO:0007669"/>
    <property type="project" value="InterPro"/>
</dbReference>
<evidence type="ECO:0000256" key="1">
    <source>
        <dbReference type="SAM" id="Phobius"/>
    </source>
</evidence>
<dbReference type="AlphaFoldDB" id="A0A975AXC1"/>
<dbReference type="PANTHER" id="PTHR30627">
    <property type="entry name" value="PEPTIDOGLYCAN D,D-TRANSPEPTIDASE"/>
    <property type="match status" value="1"/>
</dbReference>
<dbReference type="Pfam" id="PF21922">
    <property type="entry name" value="PBP_dimer_2"/>
    <property type="match status" value="1"/>
</dbReference>
<gene>
    <name evidence="4" type="ORF">ACETAC_04490</name>
</gene>
<evidence type="ECO:0000313" key="5">
    <source>
        <dbReference type="Proteomes" id="UP000671913"/>
    </source>
</evidence>